<evidence type="ECO:0000256" key="2">
    <source>
        <dbReference type="ARBA" id="ARBA00022771"/>
    </source>
</evidence>
<dbReference type="PANTHER" id="PTHR47177">
    <property type="entry name" value="F18C1.6 PROTEIN"/>
    <property type="match status" value="1"/>
</dbReference>
<evidence type="ECO:0000256" key="3">
    <source>
        <dbReference type="ARBA" id="ARBA00022833"/>
    </source>
</evidence>
<dbReference type="InterPro" id="IPR058746">
    <property type="entry name" value="Znf_RING-type_Topors"/>
</dbReference>
<evidence type="ECO:0000256" key="4">
    <source>
        <dbReference type="PROSITE-ProRule" id="PRU00175"/>
    </source>
</evidence>
<dbReference type="EnsemblPlants" id="Kaladp0036s0115.2.v1.1">
    <property type="protein sequence ID" value="Kaladp0036s0115.2.v1.1"/>
    <property type="gene ID" value="Kaladp0036s0115.v1.1"/>
</dbReference>
<feature type="compositionally biased region" description="Acidic residues" evidence="5">
    <location>
        <begin position="235"/>
        <end position="276"/>
    </location>
</feature>
<dbReference type="Pfam" id="PF00628">
    <property type="entry name" value="PHD"/>
    <property type="match status" value="1"/>
</dbReference>
<feature type="compositionally biased region" description="Basic residues" evidence="5">
    <location>
        <begin position="315"/>
        <end position="328"/>
    </location>
</feature>
<feature type="compositionally biased region" description="Basic and acidic residues" evidence="5">
    <location>
        <begin position="124"/>
        <end position="153"/>
    </location>
</feature>
<dbReference type="Gramene" id="Kaladp0036s0115.1.v1.1">
    <property type="protein sequence ID" value="Kaladp0036s0115.1.v1.1"/>
    <property type="gene ID" value="Kaladp0036s0115.v1.1"/>
</dbReference>
<keyword evidence="2 4" id="KW-0863">Zinc-finger</keyword>
<name>A0A7N0TFJ3_KALFE</name>
<proteinExistence type="predicted"/>
<keyword evidence="9" id="KW-1185">Reference proteome</keyword>
<accession>A0A7N0TFJ3</accession>
<evidence type="ECO:0000256" key="5">
    <source>
        <dbReference type="SAM" id="MobiDB-lite"/>
    </source>
</evidence>
<dbReference type="SMART" id="SM00184">
    <property type="entry name" value="RING"/>
    <property type="match status" value="1"/>
</dbReference>
<feature type="compositionally biased region" description="Basic residues" evidence="5">
    <location>
        <begin position="10"/>
        <end position="19"/>
    </location>
</feature>
<feature type="compositionally biased region" description="Basic residues" evidence="5">
    <location>
        <begin position="349"/>
        <end position="364"/>
    </location>
</feature>
<keyword evidence="1" id="KW-0479">Metal-binding</keyword>
<feature type="compositionally biased region" description="Acidic residues" evidence="5">
    <location>
        <begin position="24"/>
        <end position="58"/>
    </location>
</feature>
<evidence type="ECO:0000313" key="8">
    <source>
        <dbReference type="EnsemblPlants" id="Kaladp0036s0115.1.v1.1"/>
    </source>
</evidence>
<dbReference type="GO" id="GO:0008270">
    <property type="term" value="F:zinc ion binding"/>
    <property type="evidence" value="ECO:0007669"/>
    <property type="project" value="UniProtKB-KW"/>
</dbReference>
<dbReference type="EnsemblPlants" id="Kaladp0036s0115.1.v1.1">
    <property type="protein sequence ID" value="Kaladp0036s0115.1.v1.1"/>
    <property type="gene ID" value="Kaladp0036s0115.v1.1"/>
</dbReference>
<evidence type="ECO:0000259" key="7">
    <source>
        <dbReference type="PROSITE" id="PS50089"/>
    </source>
</evidence>
<dbReference type="PROSITE" id="PS00518">
    <property type="entry name" value="ZF_RING_1"/>
    <property type="match status" value="1"/>
</dbReference>
<dbReference type="InterPro" id="IPR001841">
    <property type="entry name" value="Znf_RING"/>
</dbReference>
<feature type="domain" description="RING-type" evidence="7">
    <location>
        <begin position="450"/>
        <end position="492"/>
    </location>
</feature>
<dbReference type="InterPro" id="IPR011011">
    <property type="entry name" value="Znf_FYVE_PHD"/>
</dbReference>
<dbReference type="InterPro" id="IPR013083">
    <property type="entry name" value="Znf_RING/FYVE/PHD"/>
</dbReference>
<sequence length="915" mass="104155">MGKVAELRRGRSGRAKSKHKGSDDSDEDYMVEEDEDYMIEEDEEKPLSDEEEGEDDGEQYCSDSYNDDRFEEKFEDSGEEEEMAKTARSKRKGCAPVQKKLGTRASNNRKNARKWHDESDDEDQREKFEVFEEKEEKSEVVRSKRRRSLDQKKLHTKASNNRRNRHRETDDEDYNVEAEEDDDEEEEDQTEKFDFSEEGEEISEVNGPKRKRSCLDQKKLRSKASIKRRNGHVEIDDEDYNFEEEEDDEDEEFTLDESVSLEEEDDEEEEEEEEDLLAVKKMKRINKASRRTLRKKSSGSRRKNKRSVKAATSKAGRKRKRSSSLRRKLGSEDDEHGDDFEDKGFINTKRVRRGNTIKKPRSGTRKFTVQSDSDFLDSGPSETEFTISEEEREQVREANKICRDLTVSVRSSCSDKIQDNESFAQRRKPFLKKGKEKVQEVKNEVVKQVCGICFSEEGKNIVRGVLNCCSHYFCFTCIFEWSKVESRCPFCKQRFLTISKPAKAHTGIDLRDVVLQIPERDQVYQPTEEEIRGYLDPYENVICTECHEGGDDELMLLCDLCDSPAHTYCVGLGRDVPEGNWYCDGCRPVSLGSPNSQTPDSLTGQRNLFHRLSSFDGIRDDFDGPLSTPSTTFPQGFGSFPSPRYFGGGIQAPSPRSGTGVVTVSGRRQIHRHIQSMFSYHRTRQDAEVLLGVSANNSQVSRSPSRQTTSLPLTAAEIGTSVFTQLGEEPQGIPSPQSMQFLPVRSNHSEGQRVLDTSVPGDYIQGTFRPSNISTSTLQNDQPCHFSSRMDVGSDYHLSSSTLGEGSNFFKEQQVRSLVWNYLTSMSSTLCLGTEILEDIAIKSTHTVLAACGCGHNPSEIFPMPPQPVCTHIEDPLMHASPIKGHCNSCFNNFAKEVVKTVMNSRLPPFLHVRN</sequence>
<keyword evidence="3" id="KW-0862">Zinc</keyword>
<feature type="compositionally biased region" description="Basic and acidic residues" evidence="5">
    <location>
        <begin position="66"/>
        <end position="76"/>
    </location>
</feature>
<dbReference type="Gramene" id="Kaladp0036s0115.2.v1.1">
    <property type="protein sequence ID" value="Kaladp0036s0115.2.v1.1"/>
    <property type="gene ID" value="Kaladp0036s0115.v1.1"/>
</dbReference>
<feature type="compositionally biased region" description="Basic residues" evidence="5">
    <location>
        <begin position="154"/>
        <end position="166"/>
    </location>
</feature>
<feature type="compositionally biased region" description="Acidic residues" evidence="5">
    <location>
        <begin position="170"/>
        <end position="189"/>
    </location>
</feature>
<dbReference type="CDD" id="cd16574">
    <property type="entry name" value="RING-HC_Topors"/>
    <property type="match status" value="1"/>
</dbReference>
<dbReference type="OMA" id="HQQLHPC"/>
<evidence type="ECO:0000313" key="9">
    <source>
        <dbReference type="Proteomes" id="UP000594263"/>
    </source>
</evidence>
<protein>
    <submittedName>
        <fullName evidence="8">Uncharacterized protein</fullName>
    </submittedName>
</protein>
<feature type="compositionally biased region" description="Basic residues" evidence="5">
    <location>
        <begin position="280"/>
        <end position="308"/>
    </location>
</feature>
<dbReference type="PROSITE" id="PS50089">
    <property type="entry name" value="ZF_RING_2"/>
    <property type="match status" value="1"/>
</dbReference>
<dbReference type="PROSITE" id="PS50016">
    <property type="entry name" value="ZF_PHD_2"/>
    <property type="match status" value="1"/>
</dbReference>
<dbReference type="InterPro" id="IPR019787">
    <property type="entry name" value="Znf_PHD-finger"/>
</dbReference>
<dbReference type="PANTHER" id="PTHR47177:SF3">
    <property type="entry name" value="F18C1.6 PROTEIN"/>
    <property type="match status" value="1"/>
</dbReference>
<feature type="compositionally biased region" description="Basic residues" evidence="5">
    <location>
        <begin position="220"/>
        <end position="230"/>
    </location>
</feature>
<dbReference type="InterPro" id="IPR017907">
    <property type="entry name" value="Znf_RING_CS"/>
</dbReference>
<evidence type="ECO:0000259" key="6">
    <source>
        <dbReference type="PROSITE" id="PS50016"/>
    </source>
</evidence>
<evidence type="ECO:0000256" key="1">
    <source>
        <dbReference type="ARBA" id="ARBA00022723"/>
    </source>
</evidence>
<dbReference type="SMART" id="SM00249">
    <property type="entry name" value="PHD"/>
    <property type="match status" value="1"/>
</dbReference>
<reference evidence="8" key="1">
    <citation type="submission" date="2021-01" db="UniProtKB">
        <authorList>
            <consortium name="EnsemblPlants"/>
        </authorList>
    </citation>
    <scope>IDENTIFICATION</scope>
</reference>
<dbReference type="Gene3D" id="3.30.40.10">
    <property type="entry name" value="Zinc/RING finger domain, C3HC4 (zinc finger)"/>
    <property type="match status" value="2"/>
</dbReference>
<dbReference type="AlphaFoldDB" id="A0A7N0TFJ3"/>
<dbReference type="SUPFAM" id="SSF57903">
    <property type="entry name" value="FYVE/PHD zinc finger"/>
    <property type="match status" value="1"/>
</dbReference>
<dbReference type="Proteomes" id="UP000594263">
    <property type="component" value="Unplaced"/>
</dbReference>
<organism evidence="8 9">
    <name type="scientific">Kalanchoe fedtschenkoi</name>
    <name type="common">Lavender scallops</name>
    <name type="synonym">South American air plant</name>
    <dbReference type="NCBI Taxonomy" id="63787"/>
    <lineage>
        <taxon>Eukaryota</taxon>
        <taxon>Viridiplantae</taxon>
        <taxon>Streptophyta</taxon>
        <taxon>Embryophyta</taxon>
        <taxon>Tracheophyta</taxon>
        <taxon>Spermatophyta</taxon>
        <taxon>Magnoliopsida</taxon>
        <taxon>eudicotyledons</taxon>
        <taxon>Gunneridae</taxon>
        <taxon>Pentapetalae</taxon>
        <taxon>Saxifragales</taxon>
        <taxon>Crassulaceae</taxon>
        <taxon>Kalanchoe</taxon>
    </lineage>
</organism>
<dbReference type="SUPFAM" id="SSF57850">
    <property type="entry name" value="RING/U-box"/>
    <property type="match status" value="1"/>
</dbReference>
<feature type="domain" description="PHD-type" evidence="6">
    <location>
        <begin position="540"/>
        <end position="589"/>
    </location>
</feature>
<feature type="compositionally biased region" description="Acidic residues" evidence="5">
    <location>
        <begin position="332"/>
        <end position="341"/>
    </location>
</feature>
<feature type="region of interest" description="Disordered" evidence="5">
    <location>
        <begin position="1"/>
        <end position="381"/>
    </location>
</feature>
<dbReference type="InterPro" id="IPR001965">
    <property type="entry name" value="Znf_PHD"/>
</dbReference>